<dbReference type="Pfam" id="PF00041">
    <property type="entry name" value="fn3"/>
    <property type="match status" value="1"/>
</dbReference>
<dbReference type="PANTHER" id="PTHR21104:SF2">
    <property type="entry name" value="FIBRONECTIN TYPE-III DOMAIN-CONTAINING PROTEIN"/>
    <property type="match status" value="1"/>
</dbReference>
<feature type="region of interest" description="Disordered" evidence="1">
    <location>
        <begin position="279"/>
        <end position="308"/>
    </location>
</feature>
<evidence type="ECO:0000256" key="1">
    <source>
        <dbReference type="SAM" id="MobiDB-lite"/>
    </source>
</evidence>
<dbReference type="CDD" id="cd00063">
    <property type="entry name" value="FN3"/>
    <property type="match status" value="1"/>
</dbReference>
<evidence type="ECO:0000256" key="3">
    <source>
        <dbReference type="SAM" id="SignalP"/>
    </source>
</evidence>
<feature type="compositionally biased region" description="Basic and acidic residues" evidence="1">
    <location>
        <begin position="198"/>
        <end position="207"/>
    </location>
</feature>
<organism evidence="5 6">
    <name type="scientific">Plutella xylostella</name>
    <name type="common">Diamondback moth</name>
    <name type="synonym">Plutella maculipennis</name>
    <dbReference type="NCBI Taxonomy" id="51655"/>
    <lineage>
        <taxon>Eukaryota</taxon>
        <taxon>Metazoa</taxon>
        <taxon>Ecdysozoa</taxon>
        <taxon>Arthropoda</taxon>
        <taxon>Hexapoda</taxon>
        <taxon>Insecta</taxon>
        <taxon>Pterygota</taxon>
        <taxon>Neoptera</taxon>
        <taxon>Endopterygota</taxon>
        <taxon>Lepidoptera</taxon>
        <taxon>Glossata</taxon>
        <taxon>Ditrysia</taxon>
        <taxon>Yponomeutoidea</taxon>
        <taxon>Plutellidae</taxon>
        <taxon>Plutella</taxon>
    </lineage>
</organism>
<comment type="caution">
    <text evidence="5">The sequence shown here is derived from an EMBL/GenBank/DDBJ whole genome shotgun (WGS) entry which is preliminary data.</text>
</comment>
<dbReference type="AlphaFoldDB" id="A0A8S4FB93"/>
<feature type="signal peptide" evidence="3">
    <location>
        <begin position="1"/>
        <end position="28"/>
    </location>
</feature>
<evidence type="ECO:0000259" key="4">
    <source>
        <dbReference type="PROSITE" id="PS50853"/>
    </source>
</evidence>
<feature type="region of interest" description="Disordered" evidence="1">
    <location>
        <begin position="194"/>
        <end position="218"/>
    </location>
</feature>
<dbReference type="InterPro" id="IPR036116">
    <property type="entry name" value="FN3_sf"/>
</dbReference>
<evidence type="ECO:0000256" key="2">
    <source>
        <dbReference type="SAM" id="Phobius"/>
    </source>
</evidence>
<keyword evidence="2" id="KW-0472">Membrane</keyword>
<feature type="chain" id="PRO_5035808200" evidence="3">
    <location>
        <begin position="29"/>
        <end position="427"/>
    </location>
</feature>
<dbReference type="Proteomes" id="UP000653454">
    <property type="component" value="Unassembled WGS sequence"/>
</dbReference>
<feature type="domain" description="Fibronectin type-III" evidence="4">
    <location>
        <begin position="35"/>
        <end position="121"/>
    </location>
</feature>
<dbReference type="SUPFAM" id="SSF49265">
    <property type="entry name" value="Fibronectin type III"/>
    <property type="match status" value="1"/>
</dbReference>
<keyword evidence="6" id="KW-1185">Reference proteome</keyword>
<dbReference type="InterPro" id="IPR032073">
    <property type="entry name" value="FNDC5_C"/>
</dbReference>
<dbReference type="InterPro" id="IPR013783">
    <property type="entry name" value="Ig-like_fold"/>
</dbReference>
<accession>A0A8S4FB93</accession>
<dbReference type="SMART" id="SM00060">
    <property type="entry name" value="FN3"/>
    <property type="match status" value="1"/>
</dbReference>
<keyword evidence="2" id="KW-1133">Transmembrane helix</keyword>
<dbReference type="Pfam" id="PF16066">
    <property type="entry name" value="DUF4808"/>
    <property type="match status" value="1"/>
</dbReference>
<evidence type="ECO:0000313" key="5">
    <source>
        <dbReference type="EMBL" id="CAG9125496.1"/>
    </source>
</evidence>
<reference evidence="5" key="1">
    <citation type="submission" date="2020-11" db="EMBL/GenBank/DDBJ databases">
        <authorList>
            <person name="Whiteford S."/>
        </authorList>
    </citation>
    <scope>NUCLEOTIDE SEQUENCE</scope>
</reference>
<proteinExistence type="predicted"/>
<gene>
    <name evidence="5" type="ORF">PLXY2_LOCUS8420</name>
</gene>
<dbReference type="Gene3D" id="2.60.40.10">
    <property type="entry name" value="Immunoglobulins"/>
    <property type="match status" value="1"/>
</dbReference>
<protein>
    <submittedName>
        <fullName evidence="5">(diamondback moth) hypothetical protein</fullName>
    </submittedName>
</protein>
<dbReference type="InterPro" id="IPR003961">
    <property type="entry name" value="FN3_dom"/>
</dbReference>
<keyword evidence="2" id="KW-0812">Transmembrane</keyword>
<dbReference type="EMBL" id="CAJHNJ030000031">
    <property type="protein sequence ID" value="CAG9125496.1"/>
    <property type="molecule type" value="Genomic_DNA"/>
</dbReference>
<dbReference type="PROSITE" id="PS50853">
    <property type="entry name" value="FN3"/>
    <property type="match status" value="1"/>
</dbReference>
<sequence length="427" mass="45855">MRRAPPALPAAAAATLAALSLLLRLAHAGSMGPGVPENITVTFLNPTTVRVSWSTAAELVEKYDVTYKPSDARVVLEVAGNSDAVVLSGLEADTQYQVTVAALWSGRKFRSRPIVFRTLGTLLDRTTLAVAIRLRLRLQTNKPHRCRCGEHADRRGHHGLSCGRSAGRIARHAALNDTIRRALARANVPATLEPSGIMRDDGKRPDEAGAAAGRAETMKGRKYASLGEGYMFVPFGVETLGPWGPEARRLLKEIVSRLKEVTRDPRAGSYLAQRISIAIQREPPRTSPQQDGGLAGTARPSAAPPDPSPTFPTIRGVEIGIVVMVLLVWIGAIALFFNRWGKIRMLLPYQPDYKQEQLKVPGSSALAAAQAGGTCGAHSAPSACSCGAQDVCCLLDRCFQYPRRSARDCGCQFALLHAAPDEQAQGS</sequence>
<dbReference type="PANTHER" id="PTHR21104">
    <property type="entry name" value="FIBRONECTIN TYPE III DOMAIN-CONTAINING PROTEIN"/>
    <property type="match status" value="1"/>
</dbReference>
<feature type="transmembrane region" description="Helical" evidence="2">
    <location>
        <begin position="319"/>
        <end position="337"/>
    </location>
</feature>
<name>A0A8S4FB93_PLUXY</name>
<keyword evidence="3" id="KW-0732">Signal</keyword>
<evidence type="ECO:0000313" key="6">
    <source>
        <dbReference type="Proteomes" id="UP000653454"/>
    </source>
</evidence>